<organism evidence="1 2">
    <name type="scientific">Pleurodeles waltl</name>
    <name type="common">Iberian ribbed newt</name>
    <dbReference type="NCBI Taxonomy" id="8319"/>
    <lineage>
        <taxon>Eukaryota</taxon>
        <taxon>Metazoa</taxon>
        <taxon>Chordata</taxon>
        <taxon>Craniata</taxon>
        <taxon>Vertebrata</taxon>
        <taxon>Euteleostomi</taxon>
        <taxon>Amphibia</taxon>
        <taxon>Batrachia</taxon>
        <taxon>Caudata</taxon>
        <taxon>Salamandroidea</taxon>
        <taxon>Salamandridae</taxon>
        <taxon>Pleurodelinae</taxon>
        <taxon>Pleurodeles</taxon>
    </lineage>
</organism>
<sequence length="130" mass="13945">MDTVIGVAGKAEHCCSESHGTSQCTRGDEQGYCHGDPAVAGVWGLHCFDNHAVAVVLMWICELQWLILTAVLKVADGSTQALLGSSDCGDSGRIMTARAPAVLYEKTIPEALQECKIHTKHAAQHLKKNM</sequence>
<dbReference type="EMBL" id="JANPWB010000007">
    <property type="protein sequence ID" value="KAJ1168775.1"/>
    <property type="molecule type" value="Genomic_DNA"/>
</dbReference>
<keyword evidence="2" id="KW-1185">Reference proteome</keyword>
<proteinExistence type="predicted"/>
<gene>
    <name evidence="1" type="ORF">NDU88_000689</name>
</gene>
<protein>
    <submittedName>
        <fullName evidence="1">Uncharacterized protein</fullName>
    </submittedName>
</protein>
<evidence type="ECO:0000313" key="2">
    <source>
        <dbReference type="Proteomes" id="UP001066276"/>
    </source>
</evidence>
<dbReference type="Proteomes" id="UP001066276">
    <property type="component" value="Chromosome 4_1"/>
</dbReference>
<reference evidence="1" key="1">
    <citation type="journal article" date="2022" name="bioRxiv">
        <title>Sequencing and chromosome-scale assembly of the giantPleurodeles waltlgenome.</title>
        <authorList>
            <person name="Brown T."/>
            <person name="Elewa A."/>
            <person name="Iarovenko S."/>
            <person name="Subramanian E."/>
            <person name="Araus A.J."/>
            <person name="Petzold A."/>
            <person name="Susuki M."/>
            <person name="Suzuki K.-i.T."/>
            <person name="Hayashi T."/>
            <person name="Toyoda A."/>
            <person name="Oliveira C."/>
            <person name="Osipova E."/>
            <person name="Leigh N.D."/>
            <person name="Simon A."/>
            <person name="Yun M.H."/>
        </authorList>
    </citation>
    <scope>NUCLEOTIDE SEQUENCE</scope>
    <source>
        <strain evidence="1">20211129_DDA</strain>
        <tissue evidence="1">Liver</tissue>
    </source>
</reference>
<comment type="caution">
    <text evidence="1">The sequence shown here is derived from an EMBL/GenBank/DDBJ whole genome shotgun (WGS) entry which is preliminary data.</text>
</comment>
<dbReference type="AlphaFoldDB" id="A0AAV7SX37"/>
<name>A0AAV7SX37_PLEWA</name>
<evidence type="ECO:0000313" key="1">
    <source>
        <dbReference type="EMBL" id="KAJ1168775.1"/>
    </source>
</evidence>
<accession>A0AAV7SX37</accession>